<comment type="caution">
    <text evidence="3">The sequence shown here is derived from an EMBL/GenBank/DDBJ whole genome shotgun (WGS) entry which is preliminary data.</text>
</comment>
<dbReference type="EMBL" id="JAPXFL010000003">
    <property type="protein sequence ID" value="KAK9508943.1"/>
    <property type="molecule type" value="Genomic_DNA"/>
</dbReference>
<feature type="region of interest" description="Disordered" evidence="1">
    <location>
        <begin position="174"/>
        <end position="225"/>
    </location>
</feature>
<dbReference type="Pfam" id="PF14669">
    <property type="entry name" value="Asp_Glu_race_2"/>
    <property type="match status" value="1"/>
</dbReference>
<gene>
    <name evidence="3" type="ORF">O3M35_006373</name>
</gene>
<name>A0AAW1DFQ5_9HEMI</name>
<feature type="compositionally biased region" description="Polar residues" evidence="1">
    <location>
        <begin position="174"/>
        <end position="186"/>
    </location>
</feature>
<dbReference type="Proteomes" id="UP001461498">
    <property type="component" value="Unassembled WGS sequence"/>
</dbReference>
<feature type="region of interest" description="Disordered" evidence="1">
    <location>
        <begin position="1"/>
        <end position="148"/>
    </location>
</feature>
<feature type="compositionally biased region" description="Basic residues" evidence="1">
    <location>
        <begin position="66"/>
        <end position="80"/>
    </location>
</feature>
<feature type="compositionally biased region" description="Basic and acidic residues" evidence="1">
    <location>
        <begin position="508"/>
        <end position="523"/>
    </location>
</feature>
<feature type="region of interest" description="Disordered" evidence="1">
    <location>
        <begin position="618"/>
        <end position="677"/>
    </location>
</feature>
<proteinExistence type="predicted"/>
<feature type="compositionally biased region" description="Basic and acidic residues" evidence="1">
    <location>
        <begin position="113"/>
        <end position="148"/>
    </location>
</feature>
<sequence length="1568" mass="180733">MTSTEELNSSEIKSLDENNISENKVTTPDKSTENVDEVNNLPTFQIKLADRNKKTKTKNKKENSSRVKRKTPSKDKKRKKVIEDEENKISDISEMENDLPKNTDHSGVNGEVSTDKSDDIKEDLEPPSKSEEKVSSPDAEASDKKPEEFEAIFNILKNDKEKWKIIMNALNNTNANDEMNTSNADTSKNKEGNKRTPKRRVKSESSDEMVRSSRPKFALPATPPTDRISRSAAAALRRDLLETKLKEMNYDVSSIDSNSDDLTFRRKKDGFNYVDNNNKETHGSLPSLSYGVNQLKSTVDDLSKKLVENNNDSSVNCQNSLNINKNEHNHIDSCTNESSKLQVNSNDESVTNEDNIIQNTSGLLKKKLLKKMKLKCKENNIEEQQNEKLKPGVFSNFKPSSLLELVKIDENQNKSSDFEDNSTILKDDGSCIKEVKDCESLTEKIERMKINMNDKKQLRVTLRKLGRKQFKVEKYYDKIKESIKKIEGMNVEFDEGSVVNGEIAASEKEVNNKKKAEDKECKNDGFSSDDESSSINKDDFRNHLDEEKFELNTSRPSTPIVEQHSSDNIKLETISDDKTSISEEKLSNKCMKNYAESDASETDSGNFKRCIKFKENPEFSPFEETDENDEFSLPDSENVPSAVEKPDRSFDEESNDFNVTDESSLMDQNQPISPDGEEEKCFWDIDSDDERNINDDHINDINFITNSKKFTATKYLVDEKSFNGITETDDIDEEMYVEEEAEEEDEDDDDDEEEGEIIDIVGIPIDEEYDSTEKGYNTTENVKLSMKIPKCFVKKDPNPIEMVELFDEKEDEKIQKKFGESNKWAKADLSSVVTFDVTRDILRNFCPYIFFDGICGGDNCAFSHIIPVDILKKHPSEEVWLVIEFMLKQMTSKINITHDFLESILIYLDEKLNYDKNELTDCIEKIFLITAFIPFVGENRNLLWKLSLKFICKKGVIKWLAVKLIIKYVMEFFSEPLCKFSILWVEMLESFEVDKFRRHTWDIIECLVEPCDFTLPPKFLTAALADVINVDSETDNYCKSDLIEAKRSKLNAFKLLTRQLLMTRSYKLELVGKHELHAFLEKACKINDLRDPVCRIRQALSLMDVPTDSREDSFLAENFDSVRSLKRSRSVADLRDISVKRRIVENDLNNTPIFEREKMAAALNRALEVSDLDLVIKILKENHKKLFYQGLINKLYIYYNKMNNESHPIKNLLNKIHKDESVEAFVVKQSIGRVVVTLMFQFVKLTDWHNANTLLMLLHAYKLNPITLEALVGECSQVRKAVTCSEIHYHSGHYKSAIKVLINYSLFKRENWKLKGDESDLVIVERISNYLLKKLIEKKEYEHVITLFKAIFQEIGEDQGEIDLMNYYEELLHGLFDESDKYALKCIELYCMVNEEDPTVVLGAVTFRTLLVLAYRTGRHDIAFDIAEKCVRNNVYPPIHEKERIIRIHKCLLEEELEIYVTRWFKWFMKVHGVRSCPIKLQFTNDASEDKAMNSKFGMPKLLKQIDSSLKGSFNRLENVLSDISHRTINMLKIKLKNDGIILSSEATDAIIRSLLIYQFEGGINGKK</sequence>
<evidence type="ECO:0000256" key="1">
    <source>
        <dbReference type="SAM" id="MobiDB-lite"/>
    </source>
</evidence>
<organism evidence="3 4">
    <name type="scientific">Rhynocoris fuscipes</name>
    <dbReference type="NCBI Taxonomy" id="488301"/>
    <lineage>
        <taxon>Eukaryota</taxon>
        <taxon>Metazoa</taxon>
        <taxon>Ecdysozoa</taxon>
        <taxon>Arthropoda</taxon>
        <taxon>Hexapoda</taxon>
        <taxon>Insecta</taxon>
        <taxon>Pterygota</taxon>
        <taxon>Neoptera</taxon>
        <taxon>Paraneoptera</taxon>
        <taxon>Hemiptera</taxon>
        <taxon>Heteroptera</taxon>
        <taxon>Panheteroptera</taxon>
        <taxon>Cimicomorpha</taxon>
        <taxon>Reduviidae</taxon>
        <taxon>Harpactorinae</taxon>
        <taxon>Harpactorini</taxon>
        <taxon>Rhynocoris</taxon>
    </lineage>
</organism>
<feature type="domain" description="Protein TOPAZ1" evidence="2">
    <location>
        <begin position="1194"/>
        <end position="1303"/>
    </location>
</feature>
<protein>
    <recommendedName>
        <fullName evidence="2">Protein TOPAZ1 domain-containing protein</fullName>
    </recommendedName>
</protein>
<evidence type="ECO:0000259" key="2">
    <source>
        <dbReference type="Pfam" id="PF14669"/>
    </source>
</evidence>
<keyword evidence="4" id="KW-1185">Reference proteome</keyword>
<feature type="compositionally biased region" description="Polar residues" evidence="1">
    <location>
        <begin position="1"/>
        <end position="29"/>
    </location>
</feature>
<feature type="compositionally biased region" description="Basic and acidic residues" evidence="1">
    <location>
        <begin position="202"/>
        <end position="211"/>
    </location>
</feature>
<feature type="compositionally biased region" description="Polar residues" evidence="1">
    <location>
        <begin position="656"/>
        <end position="672"/>
    </location>
</feature>
<feature type="compositionally biased region" description="Acidic residues" evidence="1">
    <location>
        <begin position="621"/>
        <end position="632"/>
    </location>
</feature>
<evidence type="ECO:0000313" key="3">
    <source>
        <dbReference type="EMBL" id="KAK9508943.1"/>
    </source>
</evidence>
<feature type="region of interest" description="Disordered" evidence="1">
    <location>
        <begin position="508"/>
        <end position="541"/>
    </location>
</feature>
<reference evidence="3 4" key="1">
    <citation type="submission" date="2022-12" db="EMBL/GenBank/DDBJ databases">
        <title>Chromosome-level genome assembly of true bugs.</title>
        <authorList>
            <person name="Ma L."/>
            <person name="Li H."/>
        </authorList>
    </citation>
    <scope>NUCLEOTIDE SEQUENCE [LARGE SCALE GENOMIC DNA]</scope>
    <source>
        <strain evidence="3">Lab_2022b</strain>
    </source>
</reference>
<accession>A0AAW1DFQ5</accession>
<dbReference type="InterPro" id="IPR029435">
    <property type="entry name" value="TOPAZ1_dom"/>
</dbReference>
<evidence type="ECO:0000313" key="4">
    <source>
        <dbReference type="Proteomes" id="UP001461498"/>
    </source>
</evidence>